<dbReference type="Proteomes" id="UP001382455">
    <property type="component" value="Unassembled WGS sequence"/>
</dbReference>
<feature type="transmembrane region" description="Helical" evidence="1">
    <location>
        <begin position="63"/>
        <end position="84"/>
    </location>
</feature>
<keyword evidence="3" id="KW-1185">Reference proteome</keyword>
<proteinExistence type="predicted"/>
<sequence>MDFSKIEVLAIGIVLIPFLIDFLPELRDGLIKHNQGKIRNRFHIVLSAIMISNYSFSDSIKDNIALICGLALFFGVYATGIAFITKDQENKREQAIKDSIETSKD</sequence>
<organism evidence="2 3">
    <name type="scientific">Pseudoalteromonas spongiae</name>
    <dbReference type="NCBI Taxonomy" id="298657"/>
    <lineage>
        <taxon>Bacteria</taxon>
        <taxon>Pseudomonadati</taxon>
        <taxon>Pseudomonadota</taxon>
        <taxon>Gammaproteobacteria</taxon>
        <taxon>Alteromonadales</taxon>
        <taxon>Pseudoalteromonadaceae</taxon>
        <taxon>Pseudoalteromonas</taxon>
    </lineage>
</organism>
<dbReference type="RefSeq" id="WP_336436218.1">
    <property type="nucleotide sequence ID" value="NZ_JBAWKS010000002.1"/>
</dbReference>
<feature type="transmembrane region" description="Helical" evidence="1">
    <location>
        <begin position="6"/>
        <end position="26"/>
    </location>
</feature>
<name>A0ABU8EW49_9GAMM</name>
<reference evidence="2 3" key="1">
    <citation type="submission" date="2023-12" db="EMBL/GenBank/DDBJ databases">
        <title>Friends and Foes: Symbiotic and Algicidal bacterial influence on Karenia brevis blooms.</title>
        <authorList>
            <person name="Fei C."/>
            <person name="Mohamed A.R."/>
            <person name="Booker A."/>
            <person name="Arshad M."/>
            <person name="Klass S."/>
            <person name="Ahn S."/>
            <person name="Gilbert P.M."/>
            <person name="Heil C.A."/>
            <person name="Martinez J.M."/>
            <person name="Amin S.A."/>
        </authorList>
    </citation>
    <scope>NUCLEOTIDE SEQUENCE [LARGE SCALE GENOMIC DNA]</scope>
    <source>
        <strain evidence="2 3">CE15</strain>
    </source>
</reference>
<gene>
    <name evidence="2" type="ORF">WAE96_16145</name>
</gene>
<protein>
    <submittedName>
        <fullName evidence="2">Uncharacterized protein</fullName>
    </submittedName>
</protein>
<keyword evidence="1" id="KW-0812">Transmembrane</keyword>
<comment type="caution">
    <text evidence="2">The sequence shown here is derived from an EMBL/GenBank/DDBJ whole genome shotgun (WGS) entry which is preliminary data.</text>
</comment>
<keyword evidence="1" id="KW-0472">Membrane</keyword>
<evidence type="ECO:0000313" key="3">
    <source>
        <dbReference type="Proteomes" id="UP001382455"/>
    </source>
</evidence>
<accession>A0ABU8EW49</accession>
<evidence type="ECO:0000256" key="1">
    <source>
        <dbReference type="SAM" id="Phobius"/>
    </source>
</evidence>
<dbReference type="EMBL" id="JBAWKS010000002">
    <property type="protein sequence ID" value="MEI4551205.1"/>
    <property type="molecule type" value="Genomic_DNA"/>
</dbReference>
<evidence type="ECO:0000313" key="2">
    <source>
        <dbReference type="EMBL" id="MEI4551205.1"/>
    </source>
</evidence>
<keyword evidence="1" id="KW-1133">Transmembrane helix</keyword>